<gene>
    <name evidence="3" type="ORF">FJR45_07785</name>
</gene>
<dbReference type="GO" id="GO:0005886">
    <property type="term" value="C:plasma membrane"/>
    <property type="evidence" value="ECO:0007669"/>
    <property type="project" value="TreeGrafter"/>
</dbReference>
<proteinExistence type="predicted"/>
<evidence type="ECO:0000313" key="4">
    <source>
        <dbReference type="Proteomes" id="UP000593719"/>
    </source>
</evidence>
<evidence type="ECO:0000259" key="2">
    <source>
        <dbReference type="PROSITE" id="PS50887"/>
    </source>
</evidence>
<dbReference type="Pfam" id="PF00990">
    <property type="entry name" value="GGDEF"/>
    <property type="match status" value="1"/>
</dbReference>
<organism evidence="3 4">
    <name type="scientific">Sulfurimonas sediminis</name>
    <dbReference type="NCBI Taxonomy" id="2590020"/>
    <lineage>
        <taxon>Bacteria</taxon>
        <taxon>Pseudomonadati</taxon>
        <taxon>Campylobacterota</taxon>
        <taxon>Epsilonproteobacteria</taxon>
        <taxon>Campylobacterales</taxon>
        <taxon>Sulfurimonadaceae</taxon>
        <taxon>Sulfurimonas</taxon>
    </lineage>
</organism>
<dbReference type="EC" id="2.7.7.65" evidence="1"/>
<dbReference type="Proteomes" id="UP000593719">
    <property type="component" value="Chromosome"/>
</dbReference>
<dbReference type="Gene3D" id="3.30.70.270">
    <property type="match status" value="1"/>
</dbReference>
<dbReference type="CDD" id="cd01949">
    <property type="entry name" value="GGDEF"/>
    <property type="match status" value="1"/>
</dbReference>
<dbReference type="GO" id="GO:0043709">
    <property type="term" value="P:cell adhesion involved in single-species biofilm formation"/>
    <property type="evidence" value="ECO:0007669"/>
    <property type="project" value="TreeGrafter"/>
</dbReference>
<feature type="domain" description="GGDEF" evidence="2">
    <location>
        <begin position="145"/>
        <end position="273"/>
    </location>
</feature>
<sequence length="273" mass="31442">MEENKKILEIVSNEAKNSIAQIPVVTPTIYASVFSDFAKKNNLEIEDEESLSRKILETECSRFTTLQNETSKNVQTLSENTNRAIHAIEQKDEKILNQVLQETQYLRQEIEKLKESVYKDELTHAYNRKWLHDTHLDPLGNAFVHNGTLAIIDLNYFKQVNDTYGHIIGDKVLIYLTNELKKLKIPVVRYGGDEFIILFGDSVSEEKASSLLHKIRENVLGKKLKAHNDTFRVSFSFGVTKFKKNDLLPQVIEVADKNMYNDKIEIKKRVTGI</sequence>
<dbReference type="InterPro" id="IPR043128">
    <property type="entry name" value="Rev_trsase/Diguanyl_cyclase"/>
</dbReference>
<dbReference type="SUPFAM" id="SSF55073">
    <property type="entry name" value="Nucleotide cyclase"/>
    <property type="match status" value="1"/>
</dbReference>
<dbReference type="GO" id="GO:0052621">
    <property type="term" value="F:diguanylate cyclase activity"/>
    <property type="evidence" value="ECO:0007669"/>
    <property type="project" value="UniProtKB-EC"/>
</dbReference>
<dbReference type="InterPro" id="IPR000160">
    <property type="entry name" value="GGDEF_dom"/>
</dbReference>
<name>A0A7M1B2W9_9BACT</name>
<dbReference type="EMBL" id="CP041235">
    <property type="protein sequence ID" value="QOP43856.1"/>
    <property type="molecule type" value="Genomic_DNA"/>
</dbReference>
<dbReference type="KEGG" id="ssei:FJR45_07785"/>
<dbReference type="PANTHER" id="PTHR45138">
    <property type="entry name" value="REGULATORY COMPONENTS OF SENSORY TRANSDUCTION SYSTEM"/>
    <property type="match status" value="1"/>
</dbReference>
<dbReference type="InterPro" id="IPR050469">
    <property type="entry name" value="Diguanylate_Cyclase"/>
</dbReference>
<dbReference type="PROSITE" id="PS50887">
    <property type="entry name" value="GGDEF"/>
    <property type="match status" value="1"/>
</dbReference>
<dbReference type="NCBIfam" id="TIGR00254">
    <property type="entry name" value="GGDEF"/>
    <property type="match status" value="1"/>
</dbReference>
<protein>
    <recommendedName>
        <fullName evidence="1">diguanylate cyclase</fullName>
        <ecNumber evidence="1">2.7.7.65</ecNumber>
    </recommendedName>
</protein>
<dbReference type="AlphaFoldDB" id="A0A7M1B2W9"/>
<evidence type="ECO:0000313" key="3">
    <source>
        <dbReference type="EMBL" id="QOP43856.1"/>
    </source>
</evidence>
<evidence type="ECO:0000256" key="1">
    <source>
        <dbReference type="ARBA" id="ARBA00012528"/>
    </source>
</evidence>
<reference evidence="3 4" key="1">
    <citation type="submission" date="2019-06" db="EMBL/GenBank/DDBJ databases">
        <title>Sulfurimonas gotlandica sp. nov., a chemoautotrophic and psychrotolerant epsilonproteobacterium isolated from a pelagic redoxcline, and an emended description of the genus Sulfurimonas.</title>
        <authorList>
            <person name="Wang S."/>
            <person name="Jiang L."/>
            <person name="Shao Z."/>
        </authorList>
    </citation>
    <scope>NUCLEOTIDE SEQUENCE [LARGE SCALE GENOMIC DNA]</scope>
    <source>
        <strain evidence="3 4">S2-6</strain>
    </source>
</reference>
<dbReference type="PANTHER" id="PTHR45138:SF6">
    <property type="entry name" value="DIGUANYLATE CYCLASE DGCN"/>
    <property type="match status" value="1"/>
</dbReference>
<dbReference type="RefSeq" id="WP_193150044.1">
    <property type="nucleotide sequence ID" value="NZ_CP041235.1"/>
</dbReference>
<keyword evidence="4" id="KW-1185">Reference proteome</keyword>
<accession>A0A7M1B2W9</accession>
<dbReference type="GO" id="GO:1902201">
    <property type="term" value="P:negative regulation of bacterial-type flagellum-dependent cell motility"/>
    <property type="evidence" value="ECO:0007669"/>
    <property type="project" value="TreeGrafter"/>
</dbReference>
<dbReference type="InterPro" id="IPR029787">
    <property type="entry name" value="Nucleotide_cyclase"/>
</dbReference>
<dbReference type="SMART" id="SM00267">
    <property type="entry name" value="GGDEF"/>
    <property type="match status" value="1"/>
</dbReference>